<proteinExistence type="predicted"/>
<dbReference type="Proteomes" id="UP000645828">
    <property type="component" value="Unassembled WGS sequence"/>
</dbReference>
<organism evidence="1 2">
    <name type="scientific">Nyctereutes procyonoides</name>
    <name type="common">Raccoon dog</name>
    <name type="synonym">Canis procyonoides</name>
    <dbReference type="NCBI Taxonomy" id="34880"/>
    <lineage>
        <taxon>Eukaryota</taxon>
        <taxon>Metazoa</taxon>
        <taxon>Chordata</taxon>
        <taxon>Craniata</taxon>
        <taxon>Vertebrata</taxon>
        <taxon>Euteleostomi</taxon>
        <taxon>Mammalia</taxon>
        <taxon>Eutheria</taxon>
        <taxon>Laurasiatheria</taxon>
        <taxon>Carnivora</taxon>
        <taxon>Caniformia</taxon>
        <taxon>Canidae</taxon>
        <taxon>Nyctereutes</taxon>
    </lineage>
</organism>
<protein>
    <submittedName>
        <fullName evidence="1">(raccoon dog) hypothetical protein</fullName>
    </submittedName>
</protein>
<evidence type="ECO:0000313" key="2">
    <source>
        <dbReference type="Proteomes" id="UP000645828"/>
    </source>
</evidence>
<reference evidence="1" key="1">
    <citation type="submission" date="2020-12" db="EMBL/GenBank/DDBJ databases">
        <authorList>
            <consortium name="Molecular Ecology Group"/>
        </authorList>
    </citation>
    <scope>NUCLEOTIDE SEQUENCE</scope>
    <source>
        <strain evidence="1">TBG_1078</strain>
    </source>
</reference>
<evidence type="ECO:0000313" key="1">
    <source>
        <dbReference type="EMBL" id="CAD7675076.1"/>
    </source>
</evidence>
<keyword evidence="2" id="KW-1185">Reference proteome</keyword>
<gene>
    <name evidence="1" type="ORF">NYPRO_LOCUS7871</name>
</gene>
<dbReference type="EMBL" id="CAJHUB010000673">
    <property type="protein sequence ID" value="CAD7675076.1"/>
    <property type="molecule type" value="Genomic_DNA"/>
</dbReference>
<name>A0A811YD42_NYCPR</name>
<comment type="caution">
    <text evidence="1">The sequence shown here is derived from an EMBL/GenBank/DDBJ whole genome shotgun (WGS) entry which is preliminary data.</text>
</comment>
<sequence>MQDNRKTCTHSGCGMKHRSISSCFEQKVKACHYK</sequence>
<accession>A0A811YD42</accession>
<dbReference type="AlphaFoldDB" id="A0A811YD42"/>